<dbReference type="SUPFAM" id="SSF53901">
    <property type="entry name" value="Thiolase-like"/>
    <property type="match status" value="5"/>
</dbReference>
<gene>
    <name evidence="14" type="ORF">BI344_18400</name>
</gene>
<dbReference type="Pfam" id="PF14765">
    <property type="entry name" value="PS-DH"/>
    <property type="match status" value="3"/>
</dbReference>
<feature type="domain" description="Ketosynthase family 3 (KS3)" evidence="12">
    <location>
        <begin position="14"/>
        <end position="445"/>
    </location>
</feature>
<dbReference type="EMBL" id="MKCT01000036">
    <property type="protein sequence ID" value="OHX19450.1"/>
    <property type="molecule type" value="Genomic_DNA"/>
</dbReference>
<protein>
    <recommendedName>
        <fullName evidence="16">Carrier domain-containing protein</fullName>
    </recommendedName>
</protein>
<reference evidence="14 15" key="1">
    <citation type="submission" date="2016-09" db="EMBL/GenBank/DDBJ databases">
        <title>Chromobacterium muskegensis sp. nov., an insecticidal bacterium isolated from Sphagnum bogs.</title>
        <authorList>
            <person name="Sparks M.E."/>
            <person name="Blackburn M.B."/>
            <person name="Gundersen-Rindal D.E."/>
            <person name="Mitchell A."/>
            <person name="Farrar R."/>
            <person name="Kuhar D."/>
        </authorList>
    </citation>
    <scope>NUCLEOTIDE SEQUENCE [LARGE SCALE GENOMIC DNA]</scope>
    <source>
        <strain evidence="14 15">14B-1</strain>
    </source>
</reference>
<keyword evidence="8" id="KW-0511">Multifunctional enzyme</keyword>
<dbReference type="SMART" id="SM01294">
    <property type="entry name" value="PKS_PP_betabranch"/>
    <property type="match status" value="2"/>
</dbReference>
<feature type="domain" description="PKS/mFAS DH" evidence="13">
    <location>
        <begin position="4440"/>
        <end position="4721"/>
    </location>
</feature>
<dbReference type="RefSeq" id="WP_071113574.1">
    <property type="nucleotide sequence ID" value="NZ_MKCT01000036.1"/>
</dbReference>
<dbReference type="CDD" id="cd00833">
    <property type="entry name" value="PKS"/>
    <property type="match status" value="5"/>
</dbReference>
<keyword evidence="7" id="KW-0677">Repeat</keyword>
<dbReference type="InterPro" id="IPR020841">
    <property type="entry name" value="PKS_Beta-ketoAc_synthase_dom"/>
</dbReference>
<dbReference type="InterPro" id="IPR036291">
    <property type="entry name" value="NAD(P)-bd_dom_sf"/>
</dbReference>
<feature type="region of interest" description="N-terminal hotdog fold" evidence="9">
    <location>
        <begin position="4440"/>
        <end position="4564"/>
    </location>
</feature>
<dbReference type="PROSITE" id="PS00012">
    <property type="entry name" value="PHOSPHOPANTETHEINE"/>
    <property type="match status" value="4"/>
</dbReference>
<feature type="active site" description="Proton acceptor; for dehydratase activity" evidence="9">
    <location>
        <position position="3020"/>
    </location>
</feature>
<dbReference type="PROSITE" id="PS52019">
    <property type="entry name" value="PKS_MFAS_DH"/>
    <property type="match status" value="3"/>
</dbReference>
<evidence type="ECO:0000313" key="15">
    <source>
        <dbReference type="Proteomes" id="UP000180280"/>
    </source>
</evidence>
<evidence type="ECO:0000256" key="2">
    <source>
        <dbReference type="ARBA" id="ARBA00004792"/>
    </source>
</evidence>
<keyword evidence="3" id="KW-0596">Phosphopantetheine</keyword>
<dbReference type="InterPro" id="IPR016039">
    <property type="entry name" value="Thiolase-like"/>
</dbReference>
<dbReference type="PANTHER" id="PTHR43775">
    <property type="entry name" value="FATTY ACID SYNTHASE"/>
    <property type="match status" value="1"/>
</dbReference>
<dbReference type="Gene3D" id="1.10.1240.100">
    <property type="match status" value="5"/>
</dbReference>
<evidence type="ECO:0000256" key="9">
    <source>
        <dbReference type="PROSITE-ProRule" id="PRU01363"/>
    </source>
</evidence>
<feature type="region of interest" description="C-terminal hotdog fold" evidence="9">
    <location>
        <begin position="4578"/>
        <end position="4721"/>
    </location>
</feature>
<evidence type="ECO:0000259" key="11">
    <source>
        <dbReference type="PROSITE" id="PS50075"/>
    </source>
</evidence>
<dbReference type="Pfam" id="PF08659">
    <property type="entry name" value="KR"/>
    <property type="match status" value="4"/>
</dbReference>
<dbReference type="PROSITE" id="PS50075">
    <property type="entry name" value="CARRIER"/>
    <property type="match status" value="5"/>
</dbReference>
<feature type="domain" description="Ketosynthase family 3 (KS3)" evidence="12">
    <location>
        <begin position="1242"/>
        <end position="1665"/>
    </location>
</feature>
<dbReference type="InterPro" id="IPR020806">
    <property type="entry name" value="PKS_PP-bd"/>
</dbReference>
<keyword evidence="4" id="KW-0963">Cytoplasm</keyword>
<feature type="domain" description="Carrier" evidence="11">
    <location>
        <begin position="780"/>
        <end position="857"/>
    </location>
</feature>
<dbReference type="Pfam" id="PF22336">
    <property type="entry name" value="RhiE-like_linker"/>
    <property type="match status" value="5"/>
</dbReference>
<dbReference type="SMART" id="SM00825">
    <property type="entry name" value="PKS_KS"/>
    <property type="match status" value="5"/>
</dbReference>
<dbReference type="Gene3D" id="3.10.129.110">
    <property type="entry name" value="Polyketide synthase dehydratase"/>
    <property type="match status" value="3"/>
</dbReference>
<keyword evidence="6" id="KW-0808">Transferase</keyword>
<keyword evidence="5" id="KW-0597">Phosphoprotein</keyword>
<dbReference type="Gene3D" id="3.40.47.10">
    <property type="match status" value="5"/>
</dbReference>
<dbReference type="InterPro" id="IPR020843">
    <property type="entry name" value="ER"/>
</dbReference>
<dbReference type="SMART" id="SM00823">
    <property type="entry name" value="PKS_PP"/>
    <property type="match status" value="5"/>
</dbReference>
<dbReference type="InterPro" id="IPR050091">
    <property type="entry name" value="PKS_NRPS_Biosynth_Enz"/>
</dbReference>
<comment type="caution">
    <text evidence="14">The sequence shown here is derived from an EMBL/GenBank/DDBJ whole genome shotgun (WGS) entry which is preliminary data.</text>
</comment>
<dbReference type="PANTHER" id="PTHR43775:SF37">
    <property type="entry name" value="SI:DKEY-61P9.11"/>
    <property type="match status" value="1"/>
</dbReference>
<feature type="active site" description="Proton acceptor; for dehydratase activity" evidence="9">
    <location>
        <position position="4469"/>
    </location>
</feature>
<feature type="compositionally biased region" description="Low complexity" evidence="10">
    <location>
        <begin position="2344"/>
        <end position="2356"/>
    </location>
</feature>
<dbReference type="Proteomes" id="UP000180280">
    <property type="component" value="Unassembled WGS sequence"/>
</dbReference>
<dbReference type="InterPro" id="IPR018201">
    <property type="entry name" value="Ketoacyl_synth_AS"/>
</dbReference>
<dbReference type="InterPro" id="IPR014030">
    <property type="entry name" value="Ketoacyl_synth_N"/>
</dbReference>
<dbReference type="Gene3D" id="3.40.50.720">
    <property type="entry name" value="NAD(P)-binding Rossmann-like Domain"/>
    <property type="match status" value="5"/>
</dbReference>
<feature type="region of interest" description="Disordered" evidence="10">
    <location>
        <begin position="2344"/>
        <end position="2369"/>
    </location>
</feature>
<feature type="domain" description="Carrier" evidence="11">
    <location>
        <begin position="5152"/>
        <end position="5225"/>
    </location>
</feature>
<organism evidence="14 15">
    <name type="scientific">Chromobacterium sphagni</name>
    <dbReference type="NCBI Taxonomy" id="1903179"/>
    <lineage>
        <taxon>Bacteria</taxon>
        <taxon>Pseudomonadati</taxon>
        <taxon>Pseudomonadota</taxon>
        <taxon>Betaproteobacteria</taxon>
        <taxon>Neisseriales</taxon>
        <taxon>Chromobacteriaceae</taxon>
        <taxon>Chromobacterium</taxon>
    </lineage>
</organism>
<dbReference type="PROSITE" id="PS00606">
    <property type="entry name" value="KS3_1"/>
    <property type="match status" value="2"/>
</dbReference>
<feature type="domain" description="PKS/mFAS DH" evidence="13">
    <location>
        <begin position="2991"/>
        <end position="3272"/>
    </location>
</feature>
<feature type="region of interest" description="N-terminal hotdog fold" evidence="9">
    <location>
        <begin position="5889"/>
        <end position="6013"/>
    </location>
</feature>
<dbReference type="Pfam" id="PF00109">
    <property type="entry name" value="ketoacyl-synt"/>
    <property type="match status" value="5"/>
</dbReference>
<evidence type="ECO:0000256" key="1">
    <source>
        <dbReference type="ARBA" id="ARBA00004496"/>
    </source>
</evidence>
<dbReference type="InterPro" id="IPR049552">
    <property type="entry name" value="PKS_DH_N"/>
</dbReference>
<dbReference type="InterPro" id="IPR020807">
    <property type="entry name" value="PKS_DH"/>
</dbReference>
<evidence type="ECO:0000256" key="6">
    <source>
        <dbReference type="ARBA" id="ARBA00022679"/>
    </source>
</evidence>
<feature type="domain" description="Ketosynthase family 3 (KS3)" evidence="12">
    <location>
        <begin position="3826"/>
        <end position="4260"/>
    </location>
</feature>
<dbReference type="InterPro" id="IPR011032">
    <property type="entry name" value="GroES-like_sf"/>
</dbReference>
<dbReference type="InterPro" id="IPR042104">
    <property type="entry name" value="PKS_dehydratase_sf"/>
</dbReference>
<evidence type="ECO:0000256" key="7">
    <source>
        <dbReference type="ARBA" id="ARBA00022737"/>
    </source>
</evidence>
<accession>A0ABX3CAZ8</accession>
<evidence type="ECO:0000259" key="12">
    <source>
        <dbReference type="PROSITE" id="PS52004"/>
    </source>
</evidence>
<evidence type="ECO:0000256" key="5">
    <source>
        <dbReference type="ARBA" id="ARBA00022553"/>
    </source>
</evidence>
<keyword evidence="15" id="KW-1185">Reference proteome</keyword>
<dbReference type="InterPro" id="IPR057326">
    <property type="entry name" value="KR_dom"/>
</dbReference>
<feature type="region of interest" description="C-terminal hotdog fold" evidence="9">
    <location>
        <begin position="3129"/>
        <end position="3272"/>
    </location>
</feature>
<comment type="pathway">
    <text evidence="2">Antibiotic biosynthesis.</text>
</comment>
<feature type="active site" description="Proton acceptor; for dehydratase activity" evidence="9">
    <location>
        <position position="5918"/>
    </location>
</feature>
<dbReference type="CDD" id="cd08953">
    <property type="entry name" value="KR_2_SDR_x"/>
    <property type="match status" value="4"/>
</dbReference>
<proteinExistence type="predicted"/>
<dbReference type="SUPFAM" id="SSF50129">
    <property type="entry name" value="GroES-like"/>
    <property type="match status" value="1"/>
</dbReference>
<dbReference type="SMART" id="SM00826">
    <property type="entry name" value="PKS_DH"/>
    <property type="match status" value="3"/>
</dbReference>
<dbReference type="SUPFAM" id="SSF51735">
    <property type="entry name" value="NAD(P)-binding Rossmann-fold domains"/>
    <property type="match status" value="6"/>
</dbReference>
<feature type="active site" description="Proton donor; for dehydratase activity" evidence="9">
    <location>
        <position position="3192"/>
    </location>
</feature>
<feature type="domain" description="Carrier" evidence="11">
    <location>
        <begin position="671"/>
        <end position="752"/>
    </location>
</feature>
<dbReference type="SUPFAM" id="SSF47336">
    <property type="entry name" value="ACP-like"/>
    <property type="match status" value="5"/>
</dbReference>
<dbReference type="InterPro" id="IPR054514">
    <property type="entry name" value="RhiE-like_linker"/>
</dbReference>
<dbReference type="SMART" id="SM00829">
    <property type="entry name" value="PKS_ER"/>
    <property type="match status" value="1"/>
</dbReference>
<dbReference type="InterPro" id="IPR013968">
    <property type="entry name" value="PKS_KR"/>
</dbReference>
<sequence>MKSKRRVAPAASAQDEIAVIGLGCRFPQAENPLVFWDNLLQGKSAIGPVPEGRWRDPERAQPFRGGFIAEADCFDAMFFKISPKEAELMDPQQRILLEVLWHTMEDAGIRPSTLAGRKVGVFMGVCNNDYADLLNEYGRYETGLYGSTGTSGSILSNRVSFVYDLRGPSVTVDTACSSSLVAVHMAVKALRAGECEAALAGGANICWSQSRFLAFGSAGMLSPDGVCRTFDAQANGYVRGEGAGAVLLKPLSQAIRDGNPVYGLIKGGAINHGGRTRGLTVTSPEQQSRLLLDAYGDAGVPLDTVGYIEVHGTGTALGDPIEFLGLKQAFAAQAASRAEVGLPVSQAAGYCALGAVKTNIGHLEAAAGIAGLIKVLLALKHRSLPANLNFQALNSLIKLDGSPFSIPIETRSWPAMAQGPDLLPRRAGVSAFGYGGAYAHLVVEEWEPAAEEAVAEPDGLPQLIVLSAPNIGRLRAQAASLAAFLSQDGGRMALADLAYSLQIGREAFAERLAIVVSDVSILIARLNAFAAGADQVDDGFRGKAAREAAPPADLAADAAGPAWALVAERWVAGAAIDWQRRLDGRQRRLKALPLYPFERRRHWAAPAEQAGRQALSPAAAEPARSGKIFLQPLVPAVDGEAGRVAGCQRAAAEARVDVARAVVPVSAVSVAADGERLAELVRVLTGSLAEALYMDVGELEADRPFSELGLDSIVGVEWSRAINKTFGLKLPATRLYDYPSIRRLADYLLSLLADAGAAGGATAEPPMAGAAGASAPDAGLSLAELEQALKASLAEALYMDPAEIDAERPFSELGLDSIVGVEWARAINKRYRLALPATRLYDYCSIRRLAAHLAQDCGVKHPQAAASAAGSGAAPADGDRALVVTTVHTLDEVELSAWRVPAPGRGEVAVAVRASAINFPDAMCVQGLYPTMPAYPFVPGFEVAGVVSRLGEGVDGIAVGDEVIALTGAGMGGHASQVNVPAANVIRKPANLSFEEACSLPVVFLTAHHAFEAARLSRGESVLIQTATGGCGLAAIQLARLRGAVVSGTSSKEDKLETLRRLGLEHVLNYRTAFDRELRKRTDGRGVDVVLNMLSGAAIQQGLNCLAPCGRYLEIAVQALRTSQPLDLSRLVENQSFHSIDLRRLALENGQAWAEAFAPLLRLFETSLLLPVVSRIYPLAKIKEALAFVASGKHIGKVVISHAAEQVIDRAEQCVQGMLDQWRRAAEAAGAALAAGGAKPASDDIAIIGVSGAFPGAKTLDEFWDMLAGGRDCISEVPARRWAMAGCYDPRPGTPGRSYSKWMGVLEEADCFDPLFFNISPFEAQWMDPQQRLFLEHGWSCIESAGIDPDSLSGSGCGVYVGCVQGEYGRAGGQAGLTAQGLMGGSSSILAARIAYHLNLKGPCLAIDTACSSSLVAIAEACDSLTLGRVDLALVGGVSVLAGPELHIMASDAGMLSSGGRCFTFDARADGFVPGEGVGVLLLKRLADALRDRDICHGVIKGWGVNQDGRTNGITAPSVSSQAALQKQVYQRFAIDPATISLVEAHGTGTKLGDPIEVEALTESFRSHTDRRGYCAMGSVKSNIGHLLAAAGVSGVIKTLLAMRHRMLPPTIHFSALNPHLALDDSPFYVNTELSPWPAPAGRPRRAAVSSFGFSGTNAHLVLEEAPPPPPWRSVAGSALIVLSAKTGEQLRAYAGRLADWLRAQPAVDLAALAHTLQSGRAALRHRLAFVGHSREQIADALADFAAGREVAQLAVGEAKPGAAARAAEMDAEPQRLAQDWVRGAVACWPTPAGGRPPRLSLPTYPFARERYWVAAAAESEESASKERASTVSLLARGWEAAAAGAARRFGQRRVLLDAACAGRAPARDAAGQALHCETLADGGNDAAERFGASLEHVFRQVQDLLRSGLEDGALLQVVLADDGEDGWLRQGLSGLLNSASLEHPGLQTQLIRVDPAADAGALAEALQAGAERPAQRELRHGRDGCRAATLRPLAAVGEPSLPWREGGVYLITGGLGGLGLLFAREILAQLQDATVILTGRSALDDGRRRQVAALGARVAYQALDVADGAAVQACVQGLLARHGRLNGVLHAAGVLRDGFLLNKRVDDLRAVLAPKVAGLVHLDRATAVQPLDFFAVFSSIAGVFGNVGQGDYASANAFMDAYAERRAAQVAAGARQGRTVSLCWPLWAEGGMRLDAAGEAALAAAGLTPLATRPGLDAFYRALAQHEHARLVVLSGDGALSRPAEPAPERHTEPAALQARTLRQLKKLFAGVTQVAVDRLDANEALECYGIDSVLITRLNRELESIFGGLSKTLWFEYRTLGALAAYLSAQRPEACLRWSGGETAAQPAAGPTAPMRREAMPAPTPTRPDGGAAIAIIGLSGRYPQARTLEQYWDNLQSGRDCISEIPVERWALDSFYCADPEQAVANGKSYSKWGGFVDGFAEFDPLFFNISPAEAEGMDPQERLFLQSCWDVLEDAGYTRERLARVHDGRVGVFAGITKTGFDLYGPALWRQGTAVFPHTSFSSVANRVSYFLNLNGPSLPIDTMCSSSLTAIHEACEHLRRDECELAIAGGVNLYLHSSNYVMLCMARMLSRDGQCRSFGAGGNGFVPGEGVGAVLLKPLARAEADGDRIHGVIKSSGINHGGKTHGYTVPNPAAQRQLIVDAIARAGIDARAISYVEAHGTGTELGDPIEVAGLSQAFQAQTADTQFCALGSVKSNIGHGESAAGIAGLTKVLLQMRHGQLAPSLHADTLNPHIDFAGSPFFVQRELQEWKRPLLTVDGVEREYPRIAGISSFGAGGANAHVIVEEYVDRRSWPAIAGPAAIVLSARTEAELRTRAQQLLAAIGGWGEGDLASVAATLQLGREAMEHRLALLVDGIGELAGKLEAHLRGDAEVEGRWQGEVRRGKDGLAVFAEDEDLSLALEAWMGKKKYDRLLELWVKGLALDWGRLYPQGLPARISLPGYPFKRERYWVAAAETAAVETARRLHPLVHENASTVYRQRFSSVFGGGEFFLTDHVVQGQRVLPGVAYLEMAREAARMAMRRDDEAEPAIALSHVMWSQPIVQDEAPARVHIDLSAQADGQLRFEIHSVDGAGARVVHSQGYARAVEAGPAPRLDLAGLLAGCDSVLEAEQCYAAFDAMDIRYGPGHRALLRVHGGADAGGRYALGQLSLPSAAAADGYALNPGLLDSALQAMIGLNAGGGLLLPFALEGLQVFAASPAAGYVLVREAAGGGAGVRKLDLDVCDQDGAVCVRLQGLSSRARRESGVQLLARRWRRRPAAQVEAAAQRWLLVDAAWEGELDRVRAAWPAARISVLRRRGDGAADDYGSALEQVLALVQAMLRERTSEAALLQVLLRSDAGDWMVGVSGLLKSAGRENPRLSAQVIELEPGGDLLAAVRDNAGGEAEREIRYLDGERHCGALEKLPASGGGPLPWKEGGVYWITGGAGGLGWIFAREIAERLTRATLVLSGRSVLSDERRRELAALGTAGVTVEYRQLDVADGAAVRETIAGVLAAHGRLDGILHAAGVLRDGFLLNKRQEDLRAVLAAKVAGLVNLDQATAALPLSFLVAFSSTAAVYGNVGQGDYAGANGFMDGYAVWRNRLVEQGERRGHTLSINWPWWLEGGMRVDEATVRQWRDRDGLVPLETPAGVAAFYGALASGEAQVCVLSGLAPVPAMPSRPAVAVSAVVVDDAGAELWAKAALYFRKLLASSLKLSLDRIEMDAPFEKYGIDSVRVMQLTAELEKHFGPLSKTLFFEHQDIESLSRHFIAAHSRRLIDVLGMAAPAASGAQAPVMPQPVLPSSPYPMASFHPRMMSAPVQRRHEVAIIGLSGRYPQAPDLDAFWDNLQSGRDCVGEIPAERWDYRRYFDERKGTAGKSYSKWGGFLDGVDQFDPLFFNISPRDAQFMDPQERLFLQCAYQTLEDAGYTRESLKALSGECGVFVGVMYEEYQLYGAQAQMTDRAYALNGNPASIANRVSHFFSLHGPSLAVDTMCSSSLTAIHLACHSLERGECALAIAGGVNVSVHPNKYLVLSQGQFVSSKGRCASFGAGGDGYVPGEGVGAVLLKPLARAEADGDRIHGVIKSSGINHGGKTHGYTVPNPAAQRQLIVDAIARAGIDARAISYVEAHGTGTELGDPIEVAGLSQAFQAQTADTQFCALGSVKSNIGHGESAAGIAGLTKVLLQMRHGQLAPSLHADTLNPHIDFAGSPFFVQRELQEWKRPLLTVDGVEREYPRIAGISSFGAGGANAHVIVEEYVDRRSWPAIAGPAAIVLSARTEAELRTRAQQLLAAIGGWGEGDLASVAATLQLGREAMEHRLALLVDGIGELAGKLEAHLRGDAEVEGRWQGEVRRGKDGLAVFAEDEDLSLALEAWMGKKKYDRLLELWVKGLALDWGRLYPQGLPARISLPGYPFKRERYWVAAAETAAVETARRLHPLVHENASTVYRQRFSSVFGGGEFFLTDHVVQGQRVLPGVAYLEMAREAARMAMRRDDEAEPAIALSHVMWSQPIVQDEAPARVHIDLSAQADGQLRFEIHSVDGAGARVVHSQGYARAVEAGPAPRLDLAGLLAGCDSVLEAEQCYAAFDAMDIRYGPGHRALLRVHGGADAGGRYALGQLSLPSAAAADGYALNPGLLDSALQAMIGLNAGGGLLLPFALEGLQVFAASPAAGYVLVREAAGGGAGVRKLDLDVCDQDGAVCVRLQGLSSRARRESGVQLLARRWRRRPAAQVEAAAQRWLLVDAAWEGELDRVRAAWPAARISVLRRRGDGAADDYGSALEQVLALVQAMLRERTSEAALLQVLLRSDAGDWMVGVSGLLKSAGRENPRLSAQVIELEPGGDLLAAVRDNAGGEAEREIRYLDGERHCGALEKLPASGGGPLPWKEGGVYWITGGAGGLGWIFAREIAERLTRATLVLSGRSVLSDERRRELAALGTAGVTVEYRQLDVADGAAVRETIAGVLAAHGRLDGILHAAGVLRDGFLLNKRQEDLRAVLAAKVAGLVNLDQATAALPLSFLVAFSSTAAVYGNVGQGDYAGANGFMDGYAVWRNRLVEQGERRGHTLSINWPWWLEGGMRVDEATVRQWRDRDGLVPLETPAGVAAFYGALASGEAQVCVLSGLAPVPAMPSRPAVAVSAVVVDDAGAELWAKAALYFRKLLASSLKLSLDRIEMDAPFEKYGIDSVRVMQLTAELEKHFGPLSKTLFFEHQDIESLSRHFIAAHSRRLIDVLGMAAPAASGAQAPVMPQPVLPSSPYPMASFHPRMMSAPVQRRHEVAIIGLSGRYPQAPDLDAFWDNLQSGRDCVGEIPAERWDYRRYFDERKGTAGKSYSKWGGFLDGVDQFDPLFFNISPRDAQFMDPQERLFLQCAYQTLEDAGYTRESLKALSGECGVFVGVMYEEYQLYGAQAQMTDRAYALNGNPASIANRVSHFFSLHGPSLAVDTMCSSSLTAIHLACHSLERGECALAIAGGVNVSVHPNKYLVLSQGQFVSSKGRCASFGAGGDGYVPGEGVGAVLLKPLARAEADGDRIHGVIKSSGINHGGKTHGYTVPNPAAQRQLIVDAIARAGIDARAISYVEAHGTGTELGDPIEVAGLSQAFQAQTADTQFCALGSVKSNIGHGESAAGIAGLTKVLLQMRHGQLAPSLHADTLNPHIDFAGSPFFVQRELQEWKRPLLTVDGVEREYPRIAGISSFGAGGANAHVIVEEYVDRRSWPAIAGPAAIVLSARTEAELRTRAQQLLAAIGGWGEGDLASVAATLQLGREAMEHRLALLVDGIGELAGKLEAHLRGDAEVEGRWQGEVRRGKDGLAVFAEDEDLSLALEAWMGKKKYDRLLELWVKGLALDWGRLYPQGLPARISLPGYPFKRERYWVAAAETAAVETARRLHPLVHENASTVYRQRFSSVFGGGEFFLTDHVVQGQRVLPGVAYLEMAREAARMAMRRDDEAEPAIALSHVMWSQPIVQDEAPARVHIDLSAQADGQLRFEIHSVDGAGARVVHSQGYARAVEAGPAPRLDLAGLLAGCDSVLEAEQCYAAFDAMDIRYGPGHRALLRVHGGADAGGRYALGQLSLPSAAAADGYALNPGLLDSALQAMIGLNAGGGLLLPFALEGLQVFAASPAAGYVLVREAAGGGAGVRKLDLDVCDQDGAVCVRLQGLSSRARRESGVQLLARRWRRRPAAQVEAAAQRWLLVDAAWEGELDRVRAAWPAARISVLRRRGDGAADDYGSALEQVLALVQAMLRERTSEAALLQVLLRSDAGDWMVGVSGLLKSAGRENPRLSAQVIELEPGGDLLAAVRDNAGGEAEREIRYLDGERHCGALEKLPASGGGPLPWKEGGVYWITGGAGGLGWIFAREIAERLTRATLVLSGRSVLSDERRRELAALGTAGVTVEYRQLDVADGAAVRETIAGVLAAHGRLDGILHAAGVLRDGFLLNKRQEDLRAVLAAKVAGLVNLDQATAALPLSFLVAFSSTAAVYGNVGQGDYAGANGFMDGYAVWRNRLVEQGERRGHTLSINWPWWLEGGMRVDEATVRQWRDRDGLVPLETPAGVAAFYGALASGEAQVCVLSGLAPEPEPETLSAGADPYSDLIAKIVAGVLDENELREWLLA</sequence>
<dbReference type="InterPro" id="IPR049900">
    <property type="entry name" value="PKS_mFAS_DH"/>
</dbReference>
<dbReference type="PROSITE" id="PS52004">
    <property type="entry name" value="KS3_2"/>
    <property type="match status" value="5"/>
</dbReference>
<feature type="domain" description="Carrier" evidence="11">
    <location>
        <begin position="2257"/>
        <end position="2333"/>
    </location>
</feature>
<dbReference type="Pfam" id="PF08240">
    <property type="entry name" value="ADH_N"/>
    <property type="match status" value="1"/>
</dbReference>
<comment type="subcellular location">
    <subcellularLocation>
        <location evidence="1">Cytoplasm</location>
    </subcellularLocation>
</comment>
<dbReference type="InterPro" id="IPR009081">
    <property type="entry name" value="PP-bd_ACP"/>
</dbReference>
<dbReference type="Pfam" id="PF02801">
    <property type="entry name" value="Ketoacyl-synt_C"/>
    <property type="match status" value="5"/>
</dbReference>
<dbReference type="InterPro" id="IPR014031">
    <property type="entry name" value="Ketoacyl_synth_C"/>
</dbReference>
<feature type="region of interest" description="C-terminal hotdog fold" evidence="9">
    <location>
        <begin position="6027"/>
        <end position="6170"/>
    </location>
</feature>
<feature type="domain" description="Ketosynthase family 3 (KS3)" evidence="12">
    <location>
        <begin position="5275"/>
        <end position="5709"/>
    </location>
</feature>
<feature type="domain" description="Carrier" evidence="11">
    <location>
        <begin position="3703"/>
        <end position="3776"/>
    </location>
</feature>
<feature type="domain" description="Ketosynthase family 3 (KS3)" evidence="12">
    <location>
        <begin position="2373"/>
        <end position="2811"/>
    </location>
</feature>
<evidence type="ECO:0000313" key="14">
    <source>
        <dbReference type="EMBL" id="OHX19450.1"/>
    </source>
</evidence>
<dbReference type="Gene3D" id="3.90.180.10">
    <property type="entry name" value="Medium-chain alcohol dehydrogenases, catalytic domain"/>
    <property type="match status" value="1"/>
</dbReference>
<feature type="region of interest" description="N-terminal hotdog fold" evidence="9">
    <location>
        <begin position="2991"/>
        <end position="3115"/>
    </location>
</feature>
<evidence type="ECO:0000259" key="13">
    <source>
        <dbReference type="PROSITE" id="PS52019"/>
    </source>
</evidence>
<dbReference type="InterPro" id="IPR013154">
    <property type="entry name" value="ADH-like_N"/>
</dbReference>
<evidence type="ECO:0000256" key="8">
    <source>
        <dbReference type="ARBA" id="ARBA00023268"/>
    </source>
</evidence>
<feature type="domain" description="PKS/mFAS DH" evidence="13">
    <location>
        <begin position="5889"/>
        <end position="6170"/>
    </location>
</feature>
<feature type="active site" description="Proton donor; for dehydratase activity" evidence="9">
    <location>
        <position position="4641"/>
    </location>
</feature>
<name>A0ABX3CAZ8_9NEIS</name>
<evidence type="ECO:0000256" key="3">
    <source>
        <dbReference type="ARBA" id="ARBA00022450"/>
    </source>
</evidence>
<dbReference type="SMART" id="SM00822">
    <property type="entry name" value="PKS_KR"/>
    <property type="match status" value="4"/>
</dbReference>
<dbReference type="Pfam" id="PF13602">
    <property type="entry name" value="ADH_zinc_N_2"/>
    <property type="match status" value="1"/>
</dbReference>
<evidence type="ECO:0000256" key="4">
    <source>
        <dbReference type="ARBA" id="ARBA00022490"/>
    </source>
</evidence>
<feature type="active site" description="Proton donor; for dehydratase activity" evidence="9">
    <location>
        <position position="6090"/>
    </location>
</feature>
<dbReference type="Pfam" id="PF00550">
    <property type="entry name" value="PP-binding"/>
    <property type="match status" value="5"/>
</dbReference>
<evidence type="ECO:0000256" key="10">
    <source>
        <dbReference type="SAM" id="MobiDB-lite"/>
    </source>
</evidence>
<dbReference type="InterPro" id="IPR049551">
    <property type="entry name" value="PKS_DH_C"/>
</dbReference>
<dbReference type="Gene3D" id="1.10.1200.10">
    <property type="entry name" value="ACP-like"/>
    <property type="match status" value="5"/>
</dbReference>
<evidence type="ECO:0008006" key="16">
    <source>
        <dbReference type="Google" id="ProtNLM"/>
    </source>
</evidence>
<dbReference type="InterPro" id="IPR006162">
    <property type="entry name" value="Ppantetheine_attach_site"/>
</dbReference>
<dbReference type="Pfam" id="PF21089">
    <property type="entry name" value="PKS_DH_N"/>
    <property type="match status" value="3"/>
</dbReference>
<dbReference type="InterPro" id="IPR036736">
    <property type="entry name" value="ACP-like_sf"/>
</dbReference>